<keyword evidence="2" id="KW-1185">Reference proteome</keyword>
<evidence type="ECO:0000313" key="2">
    <source>
        <dbReference type="Proteomes" id="UP000002899"/>
    </source>
</evidence>
<proteinExistence type="predicted"/>
<gene>
    <name evidence="1" type="ORF">BmR1_04g09918</name>
</gene>
<dbReference type="VEuPathDB" id="PiroplasmaDB:BmR1_04g09918"/>
<dbReference type="Proteomes" id="UP000002899">
    <property type="component" value="Chromosome IV"/>
</dbReference>
<name>A0A1N6LYI7_BABMR</name>
<evidence type="ECO:0000313" key="1">
    <source>
        <dbReference type="EMBL" id="SIO73932.1"/>
    </source>
</evidence>
<dbReference type="KEGG" id="bmic:BmR1_04g09918"/>
<dbReference type="AlphaFoldDB" id="A0A1N6LYI7"/>
<sequence length="112" mass="12563">MNVTTHTHRTIKSRKLYLKIAINCDISVESVVGLLKYRIFVIFGAIGYLKAPFKLVHYTTSHIYLQTLESCLDKLLVALDNHLISLPLLAAENQCNLSFISCGRTLPSLITT</sequence>
<dbReference type="EMBL" id="LN871599">
    <property type="protein sequence ID" value="SIO73932.1"/>
    <property type="molecule type" value="Genomic_DNA"/>
</dbReference>
<dbReference type="GeneID" id="24426607"/>
<reference evidence="1 2" key="1">
    <citation type="journal article" date="2012" name="Nucleic Acids Res.">
        <title>Sequencing of the smallest Apicomplexan genome from the human pathogen Babesia microti.</title>
        <authorList>
            <person name="Cornillot E."/>
            <person name="Hadj-Kaddour K."/>
            <person name="Dassouli A."/>
            <person name="Noel B."/>
            <person name="Ranwez V."/>
            <person name="Vacherie B."/>
            <person name="Augagneur Y."/>
            <person name="Bres V."/>
            <person name="Duclos A."/>
            <person name="Randazzo S."/>
            <person name="Carcy B."/>
            <person name="Debierre-Grockiego F."/>
            <person name="Delbecq S."/>
            <person name="Moubri-Menage K."/>
            <person name="Shams-Eldin H."/>
            <person name="Usmani-Brown S."/>
            <person name="Bringaud F."/>
            <person name="Wincker P."/>
            <person name="Vivares C.P."/>
            <person name="Schwarz R.T."/>
            <person name="Schetters T.P."/>
            <person name="Krause P.J."/>
            <person name="Gorenflot A."/>
            <person name="Berry V."/>
            <person name="Barbe V."/>
            <person name="Ben Mamoun C."/>
        </authorList>
    </citation>
    <scope>NUCLEOTIDE SEQUENCE [LARGE SCALE GENOMIC DNA]</scope>
    <source>
        <strain evidence="1 2">RI</strain>
    </source>
</reference>
<accession>A0A1N6LYI7</accession>
<reference evidence="1 2" key="3">
    <citation type="journal article" date="2016" name="Sci. Rep.">
        <title>Genome-wide diversity and gene expression profiling of Babesia microti isolates identify polymorphic genes that mediate host-pathogen interactions.</title>
        <authorList>
            <person name="Silva J.C."/>
            <person name="Cornillot E."/>
            <person name="McCracken C."/>
            <person name="Usmani-Brown S."/>
            <person name="Dwivedi A."/>
            <person name="Ifeonu O.O."/>
            <person name="Crabtree J."/>
            <person name="Gotia H.T."/>
            <person name="Virji A.Z."/>
            <person name="Reynes C."/>
            <person name="Colinge J."/>
            <person name="Kumar V."/>
            <person name="Lawres L."/>
            <person name="Pazzi J.E."/>
            <person name="Pablo J.V."/>
            <person name="Hung C."/>
            <person name="Brancato J."/>
            <person name="Kumari P."/>
            <person name="Orvis J."/>
            <person name="Tretina K."/>
            <person name="Chibucos M."/>
            <person name="Ott S."/>
            <person name="Sadzewicz L."/>
            <person name="Sengamalay N."/>
            <person name="Shetty A.C."/>
            <person name="Su Q."/>
            <person name="Tallon L."/>
            <person name="Fraser C.M."/>
            <person name="Frutos R."/>
            <person name="Molina D.M."/>
            <person name="Krause P.J."/>
            <person name="Ben Mamoun C."/>
        </authorList>
    </citation>
    <scope>NUCLEOTIDE SEQUENCE [LARGE SCALE GENOMIC DNA]</scope>
    <source>
        <strain evidence="1 2">RI</strain>
    </source>
</reference>
<organism evidence="1 2">
    <name type="scientific">Babesia microti (strain RI)</name>
    <dbReference type="NCBI Taxonomy" id="1133968"/>
    <lineage>
        <taxon>Eukaryota</taxon>
        <taxon>Sar</taxon>
        <taxon>Alveolata</taxon>
        <taxon>Apicomplexa</taxon>
        <taxon>Aconoidasida</taxon>
        <taxon>Piroplasmida</taxon>
        <taxon>Babesiidae</taxon>
        <taxon>Babesia</taxon>
    </lineage>
</organism>
<protein>
    <submittedName>
        <fullName evidence="1">Uncharacterized protein</fullName>
    </submittedName>
</protein>
<reference evidence="1 2" key="2">
    <citation type="journal article" date="2013" name="PLoS ONE">
        <title>Whole genome mapping and re-organization of the nuclear and mitochondrial genomes of Babesia microti isolates.</title>
        <authorList>
            <person name="Cornillot E."/>
            <person name="Dassouli A."/>
            <person name="Garg A."/>
            <person name="Pachikara N."/>
            <person name="Randazzo S."/>
            <person name="Depoix D."/>
            <person name="Carcy B."/>
            <person name="Delbecq S."/>
            <person name="Frutos R."/>
            <person name="Silva J.C."/>
            <person name="Sutton R."/>
            <person name="Krause P.J."/>
            <person name="Mamoun C.B."/>
        </authorList>
    </citation>
    <scope>NUCLEOTIDE SEQUENCE [LARGE SCALE GENOMIC DNA]</scope>
    <source>
        <strain evidence="1 2">RI</strain>
    </source>
</reference>
<dbReference type="RefSeq" id="XP_012650558.2">
    <property type="nucleotide sequence ID" value="XM_012795104.2"/>
</dbReference>